<protein>
    <submittedName>
        <fullName evidence="2">Gamma-glutamyltransferase</fullName>
    </submittedName>
</protein>
<dbReference type="GeneID" id="94366725"/>
<dbReference type="AlphaFoldDB" id="A0A2U2C5G8"/>
<dbReference type="SUPFAM" id="SSF56235">
    <property type="entry name" value="N-terminal nucleophile aminohydrolases (Ntn hydrolases)"/>
    <property type="match status" value="1"/>
</dbReference>
<dbReference type="Pfam" id="PF01019">
    <property type="entry name" value="G_glu_transpept"/>
    <property type="match status" value="1"/>
</dbReference>
<dbReference type="Gene3D" id="3.60.20.40">
    <property type="match status" value="1"/>
</dbReference>
<dbReference type="InterPro" id="IPR043138">
    <property type="entry name" value="GGT_lsub"/>
</dbReference>
<dbReference type="InterPro" id="IPR043137">
    <property type="entry name" value="GGT_ssub_C"/>
</dbReference>
<gene>
    <name evidence="2" type="ORF">C4N9_17675</name>
</gene>
<dbReference type="PRINTS" id="PR01210">
    <property type="entry name" value="GGTRANSPTASE"/>
</dbReference>
<dbReference type="InterPro" id="IPR029055">
    <property type="entry name" value="Ntn_hydrolases_N"/>
</dbReference>
<dbReference type="PANTHER" id="PTHR43881:SF1">
    <property type="entry name" value="GAMMA-GLUTAMYLTRANSPEPTIDASE (AFU_ORTHOLOGUE AFUA_4G13580)"/>
    <property type="match status" value="1"/>
</dbReference>
<feature type="region of interest" description="Disordered" evidence="1">
    <location>
        <begin position="453"/>
        <end position="476"/>
    </location>
</feature>
<dbReference type="InterPro" id="IPR052896">
    <property type="entry name" value="GGT-like_enzyme"/>
</dbReference>
<proteinExistence type="predicted"/>
<name>A0A2U2C5G8_9RHOB</name>
<sequence>MRFTTRPELSGTFGMTASTHWIATAVGMSVLERGGNAFDAAAATGFALQVCEPHLNGPLGDMPALIWPACDDAPTMICAQGTAPAGATIAHYRAEGLDLIPGSGLLATVIPGAFDGWMLMLRDHGTWPLAEILAPAIHYARHGVPCLPRVTDAIAELADFFRTEWPTSAETWLPGGAPPQPGALFANPALADTWDRLCAEVAGVKGREAQIDAARDQFAQGFIAGAIDRWMREACVMDATGHRRKGVLSGQDMAGWRASYEPVLSGDHAGWQVFKGGFWSQGPVQLSVLGMLAGDDLAALPPEGADFVHRVTEALKRALADREAYYGDAPEAAGPLTLAPEYLRARRAQISGTAGATLDPGDLPGFETQRTAALARNAWLAGRQVHSGPGVGEPTMGHLKKPGDTVHLDVVDRWGNMVSATPSGGWLQSSPVVPGLGMPLNSRTQMFWLDEGLPTSLHPGRRPRTTLSPSMARAPDGTRLAYGTPGGDQQDQWQTAFILRLIHHGLNLQEAIDAPLFHTDHLQASFDPHGFTPAHLLLEPAFPPATIEALKAMGHRVQVSAPWSAGRLTAVSRRPDGLLRAAATPRLMQAYAAGR</sequence>
<evidence type="ECO:0000313" key="3">
    <source>
        <dbReference type="Proteomes" id="UP000244940"/>
    </source>
</evidence>
<keyword evidence="3" id="KW-1185">Reference proteome</keyword>
<evidence type="ECO:0000256" key="1">
    <source>
        <dbReference type="SAM" id="MobiDB-lite"/>
    </source>
</evidence>
<organism evidence="2 3">
    <name type="scientific">Pararhodobacter marinus</name>
    <dbReference type="NCBI Taxonomy" id="2184063"/>
    <lineage>
        <taxon>Bacteria</taxon>
        <taxon>Pseudomonadati</taxon>
        <taxon>Pseudomonadota</taxon>
        <taxon>Alphaproteobacteria</taxon>
        <taxon>Rhodobacterales</taxon>
        <taxon>Paracoccaceae</taxon>
        <taxon>Pararhodobacter</taxon>
    </lineage>
</organism>
<keyword evidence="2" id="KW-0808">Transferase</keyword>
<accession>A0A2U2C5G8</accession>
<reference evidence="2 3" key="1">
    <citation type="submission" date="2018-05" db="EMBL/GenBank/DDBJ databases">
        <title>Pararhodobacter marina sp. nov., isolated from deep-sea water of the Indian Ocean.</title>
        <authorList>
            <person name="Lai Q.Sr."/>
            <person name="Liu X."/>
            <person name="Shao Z."/>
        </authorList>
    </citation>
    <scope>NUCLEOTIDE SEQUENCE [LARGE SCALE GENOMIC DNA]</scope>
    <source>
        <strain evidence="2 3">CIC4N-9</strain>
    </source>
</reference>
<dbReference type="Gene3D" id="1.10.246.130">
    <property type="match status" value="1"/>
</dbReference>
<dbReference type="Proteomes" id="UP000244940">
    <property type="component" value="Unassembled WGS sequence"/>
</dbReference>
<dbReference type="EMBL" id="QEYD01000012">
    <property type="protein sequence ID" value="PWE27138.1"/>
    <property type="molecule type" value="Genomic_DNA"/>
</dbReference>
<dbReference type="PANTHER" id="PTHR43881">
    <property type="entry name" value="GAMMA-GLUTAMYLTRANSPEPTIDASE (AFU_ORTHOLOGUE AFUA_4G13580)"/>
    <property type="match status" value="1"/>
</dbReference>
<comment type="caution">
    <text evidence="2">The sequence shown here is derived from an EMBL/GenBank/DDBJ whole genome shotgun (WGS) entry which is preliminary data.</text>
</comment>
<dbReference type="GO" id="GO:0016740">
    <property type="term" value="F:transferase activity"/>
    <property type="evidence" value="ECO:0007669"/>
    <property type="project" value="UniProtKB-KW"/>
</dbReference>
<dbReference type="OrthoDB" id="9781342at2"/>
<dbReference type="RefSeq" id="WP_109534682.1">
    <property type="nucleotide sequence ID" value="NZ_QEYD01000012.1"/>
</dbReference>
<evidence type="ECO:0000313" key="2">
    <source>
        <dbReference type="EMBL" id="PWE27138.1"/>
    </source>
</evidence>